<organism evidence="1 2">
    <name type="scientific">Cohnella lupini</name>
    <dbReference type="NCBI Taxonomy" id="1294267"/>
    <lineage>
        <taxon>Bacteria</taxon>
        <taxon>Bacillati</taxon>
        <taxon>Bacillota</taxon>
        <taxon>Bacilli</taxon>
        <taxon>Bacillales</taxon>
        <taxon>Paenibacillaceae</taxon>
        <taxon>Cohnella</taxon>
    </lineage>
</organism>
<proteinExistence type="predicted"/>
<dbReference type="AlphaFoldDB" id="A0A3D9HTX3"/>
<evidence type="ECO:0000313" key="2">
    <source>
        <dbReference type="Proteomes" id="UP000256869"/>
    </source>
</evidence>
<protein>
    <recommendedName>
        <fullName evidence="3">Shikimate kinase</fullName>
    </recommendedName>
</protein>
<evidence type="ECO:0000313" key="1">
    <source>
        <dbReference type="EMBL" id="RED52948.1"/>
    </source>
</evidence>
<dbReference type="InterPro" id="IPR027417">
    <property type="entry name" value="P-loop_NTPase"/>
</dbReference>
<dbReference type="OrthoDB" id="2835040at2"/>
<comment type="caution">
    <text evidence="1">The sequence shown here is derived from an EMBL/GenBank/DDBJ whole genome shotgun (WGS) entry which is preliminary data.</text>
</comment>
<dbReference type="EMBL" id="QRDY01000028">
    <property type="protein sequence ID" value="RED52948.1"/>
    <property type="molecule type" value="Genomic_DNA"/>
</dbReference>
<accession>A0A3D9HTX3</accession>
<dbReference type="Proteomes" id="UP000256869">
    <property type="component" value="Unassembled WGS sequence"/>
</dbReference>
<keyword evidence="2" id="KW-1185">Reference proteome</keyword>
<dbReference type="SUPFAM" id="SSF52540">
    <property type="entry name" value="P-loop containing nucleoside triphosphate hydrolases"/>
    <property type="match status" value="1"/>
</dbReference>
<dbReference type="RefSeq" id="WP_115995533.1">
    <property type="nucleotide sequence ID" value="NZ_QRDY01000028.1"/>
</dbReference>
<sequence length="221" mass="26007">MNIADNILKHHLQNVYVITGHACGGKTMASRYLADKYDLILLDWDEQFAMYQALVEPLYQPAMSKRPEFTSWEEYFMRPPAEYSKWLDKTFREQTEMVIAHLLKLSGNAGGKKIIVDGFFTVETLKKISNYNKVVFLLSSEEVVRSDYFNRDCKRDMYECIKGLRDPEAAFENVFQTMFYKVEEGEQEIRESGFKWFKRETLGTDPMDTIRQIETHFGLRK</sequence>
<dbReference type="Gene3D" id="3.40.50.300">
    <property type="entry name" value="P-loop containing nucleotide triphosphate hydrolases"/>
    <property type="match status" value="1"/>
</dbReference>
<evidence type="ECO:0008006" key="3">
    <source>
        <dbReference type="Google" id="ProtNLM"/>
    </source>
</evidence>
<name>A0A3D9HTX3_9BACL</name>
<reference evidence="1 2" key="1">
    <citation type="submission" date="2018-07" db="EMBL/GenBank/DDBJ databases">
        <title>Genomic Encyclopedia of Type Strains, Phase III (KMG-III): the genomes of soil and plant-associated and newly described type strains.</title>
        <authorList>
            <person name="Whitman W."/>
        </authorList>
    </citation>
    <scope>NUCLEOTIDE SEQUENCE [LARGE SCALE GENOMIC DNA]</scope>
    <source>
        <strain evidence="1 2">CECT 8236</strain>
    </source>
</reference>
<gene>
    <name evidence="1" type="ORF">DFP95_1284</name>
</gene>